<protein>
    <submittedName>
        <fullName evidence="1">Uncharacterized protein</fullName>
    </submittedName>
</protein>
<gene>
    <name evidence="1" type="ORF">FVB9532_03825</name>
</gene>
<name>A0AC61YE67_9FLAO</name>
<accession>A0AC61YE67</accession>
<comment type="caution">
    <text evidence="1">The sequence shown here is derived from an EMBL/GenBank/DDBJ whole genome shotgun (WGS) entry which is preliminary data.</text>
</comment>
<proteinExistence type="predicted"/>
<sequence length="1362" mass="145739">MDSDGTELFNSGGDISGQSFQSTGDQITVIIDSDGSVNCSDNGYDPIDYTVSCATCINPQASYTVVEDCENGPQFTIDVDLTSIGDATDVTIEDNQGNSEIASATGIYNFGPYANGTLVEFTIENNQDSSCVITSDEFTQEYCTEVTVDCAVGPVTENFCYGNNEDLQIDYISTDGSLLNLVVNSGFLETCCDDFIVLDSDGTELFNSGGDISGQSFQSTGDQITVIIDSDGSVNCSDNGYDPIDYTVSCATCTNPQASYQVVSNCDSGNDEFFVETNITDLGTALSLTLSDNQSSTPQTVSETGIVTFGPYPNATGVQITIENDDDINCVVNSQSLTQIACPPENDLCVDALPAVVNSDEFCVDTTPVVITAANGSNVPVSCQGPVAQDVWFEFTAIAADQMITLIGAPFNVAHAIYEGECDNLTEMYCSSEFDNFGNSPGIVATGLTVGETYYIRVFSSAATSASFDLCITSPDYEEDNTSCADVAPFCAPFDSSGNPEPLIFANGYYYLEESVAEEGPDYGCLGSEPNPAWFYLQVDQAGDLEFEIVQNTAFDGDGNAVGTGLDVDFIVYGPFSELEGNCDNLTDANEVDCSYSAAAIEEMVLPNALAGDIYLVLITNFNQSPGYISLLQTNYGETGGGTTDCSILENIVYACEGTEVTLTANNPDDPGFLWYESCDENFDNCTMIPIEQASGPSIVVDEEGYYKVRAFDAQGLPRPFETFHVIYSPSPELAMDELQSLCGVSSLDLDATPTNATEFGSFTYTWYQDGDEISGETSSTLNVTEPGEYTVEVSGTLLDEEGNEIADQSCSTQMTVEVTNAEFTVDLGDDQTFCDTASYTAEAIVDGEDDTNATYVWYDDSGDVIADATASTYEITATGNYTVEVEIQGCVAEDEIQVVFSDSPEVDLGNDEIIVCDGSDAVVTATVFNSSDFDTVNYEWLDSSGAEVPGAGNNDTASLAPGDTYTVNVTGVFSFNGSTYSCETSEEIFINDTAFTVDLGGDQSYCDDSMQDLTAVITGTPSDDATYTWFYNGDEIAGETTQTISVNEDGNYQVEVNINGCVETQNVDLLFDLRPQVDLGEDTSVCDLSINILDATPANMDVSEVTFEWSYQGSVITGETNPTLDPSIYGFGTYEVTVVSLDDPSMTCAAIQNISLSNTQLNVSVGAAEGSSAIVDVQYCEEDGVPTQEIVLNADASGEGIDASGITYIWYMNGVEIPGETGSSYTAVYEEAGEYNYEYTVEAYYGASCSGSASISTEVLIEPYGSGCTITQGISPNADGMNDCLDLTFLSERSGIASLKVYNRYGRLIFESSNYVDSFCGQNEEGEALVTGTYFYVLEMKREDPVFGNSTKGWIYVNQVE</sequence>
<organism evidence="1 2">
    <name type="scientific">Mesonia oceanica</name>
    <dbReference type="NCBI Taxonomy" id="2687242"/>
    <lineage>
        <taxon>Bacteria</taxon>
        <taxon>Pseudomonadati</taxon>
        <taxon>Bacteroidota</taxon>
        <taxon>Flavobacteriia</taxon>
        <taxon>Flavobacteriales</taxon>
        <taxon>Flavobacteriaceae</taxon>
        <taxon>Mesonia</taxon>
    </lineage>
</organism>
<evidence type="ECO:0000313" key="1">
    <source>
        <dbReference type="EMBL" id="VVV02525.1"/>
    </source>
</evidence>
<dbReference type="Proteomes" id="UP000356253">
    <property type="component" value="Unassembled WGS sequence"/>
</dbReference>
<reference evidence="1" key="1">
    <citation type="submission" date="2019-09" db="EMBL/GenBank/DDBJ databases">
        <authorList>
            <person name="Rodrigo-Torres L."/>
            <person name="Arahal R. D."/>
            <person name="Lucena T."/>
        </authorList>
    </citation>
    <scope>NUCLEOTIDE SEQUENCE</scope>
    <source>
        <strain evidence="1">ISS653</strain>
    </source>
</reference>
<keyword evidence="2" id="KW-1185">Reference proteome</keyword>
<evidence type="ECO:0000313" key="2">
    <source>
        <dbReference type="Proteomes" id="UP000356253"/>
    </source>
</evidence>
<dbReference type="EMBL" id="CABVMM010000024">
    <property type="protein sequence ID" value="VVV02525.1"/>
    <property type="molecule type" value="Genomic_DNA"/>
</dbReference>